<sequence length="406" mass="44575">MLKRIKTTDLCVGMYIKELCGSWMNHPFLRGRFLLSSEQDLKQILSSSVSQVWIDTSKGLDVPPGAVSLSPEEAGQQADARLEGITEKTTVIRSSMEDELAAALRICERSKAAVVEMFSHARMGAVIELEGVDTLVDDIASSIHRHPNALISLARLKTADEYTYLHSVAVCALMIALARQLGLSEELVHEAGIAGLLHDIGKAAVPDAILNKPGKLDDAEFEQIRQHPQAGGEILVTSHHVSALVVDVCLHHHEKVDGSGYPSRLAGEQISLFARMGAICDVYDAITSDRPYKKGWGPAESIHKMAEWQGHFDENIFKAFVRTVGIYPVGSLVRLESGALGVVIEQHERSLLTPKVKVFFMTKGRTPILPKVVDLAKLAGTERIIGRESPETWGFRHIEELWKGAL</sequence>
<evidence type="ECO:0000313" key="4">
    <source>
        <dbReference type="Proteomes" id="UP000634530"/>
    </source>
</evidence>
<protein>
    <submittedName>
        <fullName evidence="3">HD-GYP domain-containing protein</fullName>
    </submittedName>
</protein>
<dbReference type="InterPro" id="IPR037522">
    <property type="entry name" value="HD_GYP_dom"/>
</dbReference>
<accession>A0A9E6PGI8</accession>
<dbReference type="GO" id="GO:0008081">
    <property type="term" value="F:phosphoric diester hydrolase activity"/>
    <property type="evidence" value="ECO:0007669"/>
    <property type="project" value="UniProtKB-ARBA"/>
</dbReference>
<dbReference type="InterPro" id="IPR006674">
    <property type="entry name" value="HD_domain"/>
</dbReference>
<dbReference type="EMBL" id="CP077093">
    <property type="protein sequence ID" value="QXI25628.1"/>
    <property type="molecule type" value="Genomic_DNA"/>
</dbReference>
<evidence type="ECO:0000259" key="2">
    <source>
        <dbReference type="PROSITE" id="PS51832"/>
    </source>
</evidence>
<dbReference type="PROSITE" id="PS51832">
    <property type="entry name" value="HD_GYP"/>
    <property type="match status" value="1"/>
</dbReference>
<dbReference type="NCBIfam" id="TIGR00277">
    <property type="entry name" value="HDIG"/>
    <property type="match status" value="1"/>
</dbReference>
<keyword evidence="4" id="KW-1185">Reference proteome</keyword>
<evidence type="ECO:0000259" key="1">
    <source>
        <dbReference type="PROSITE" id="PS51831"/>
    </source>
</evidence>
<dbReference type="InterPro" id="IPR021812">
    <property type="entry name" value="DUF3391"/>
</dbReference>
<dbReference type="SUPFAM" id="SSF109604">
    <property type="entry name" value="HD-domain/PDEase-like"/>
    <property type="match status" value="1"/>
</dbReference>
<feature type="domain" description="HD" evidence="1">
    <location>
        <begin position="163"/>
        <end position="286"/>
    </location>
</feature>
<dbReference type="KEGG" id="pvw:HU752_016735"/>
<dbReference type="PANTHER" id="PTHR43155:SF2">
    <property type="entry name" value="CYCLIC DI-GMP PHOSPHODIESTERASE PA4108"/>
    <property type="match status" value="1"/>
</dbReference>
<dbReference type="InterPro" id="IPR003607">
    <property type="entry name" value="HD/PDEase_dom"/>
</dbReference>
<dbReference type="PANTHER" id="PTHR43155">
    <property type="entry name" value="CYCLIC DI-GMP PHOSPHODIESTERASE PA4108-RELATED"/>
    <property type="match status" value="1"/>
</dbReference>
<proteinExistence type="predicted"/>
<reference evidence="3 4" key="1">
    <citation type="journal article" date="2020" name="Microorganisms">
        <title>Reliable Identification of Environmental Pseudomonas Isolates Using the rpoD Gene.</title>
        <authorList>
            <consortium name="The Broad Institute Genome Sequencing Platform"/>
            <person name="Girard L."/>
            <person name="Lood C."/>
            <person name="Rokni-Zadeh H."/>
            <person name="van Noort V."/>
            <person name="Lavigne R."/>
            <person name="De Mot R."/>
        </authorList>
    </citation>
    <scope>NUCLEOTIDE SEQUENCE [LARGE SCALE GENOMIC DNA]</scope>
    <source>
        <strain evidence="3 4">RW8P3</strain>
    </source>
</reference>
<dbReference type="Pfam" id="PF13487">
    <property type="entry name" value="HD_5"/>
    <property type="match status" value="1"/>
</dbReference>
<dbReference type="Pfam" id="PF11871">
    <property type="entry name" value="DUF3391"/>
    <property type="match status" value="1"/>
</dbReference>
<dbReference type="PROSITE" id="PS51831">
    <property type="entry name" value="HD"/>
    <property type="match status" value="1"/>
</dbReference>
<dbReference type="AlphaFoldDB" id="A0A9E6PGI8"/>
<gene>
    <name evidence="3" type="ORF">HU752_016735</name>
</gene>
<dbReference type="Gene3D" id="1.10.3210.10">
    <property type="entry name" value="Hypothetical protein af1432"/>
    <property type="match status" value="1"/>
</dbReference>
<dbReference type="CDD" id="cd00077">
    <property type="entry name" value="HDc"/>
    <property type="match status" value="1"/>
</dbReference>
<dbReference type="Proteomes" id="UP000634530">
    <property type="component" value="Chromosome"/>
</dbReference>
<feature type="domain" description="HD-GYP" evidence="2">
    <location>
        <begin position="139"/>
        <end position="336"/>
    </location>
</feature>
<dbReference type="RefSeq" id="WP_186676218.1">
    <property type="nucleotide sequence ID" value="NZ_CP077093.1"/>
</dbReference>
<name>A0A9E6PGI8_9PSED</name>
<organism evidence="3 4">
    <name type="scientific">Pseudomonas vanderleydeniana</name>
    <dbReference type="NCBI Taxonomy" id="2745495"/>
    <lineage>
        <taxon>Bacteria</taxon>
        <taxon>Pseudomonadati</taxon>
        <taxon>Pseudomonadota</taxon>
        <taxon>Gammaproteobacteria</taxon>
        <taxon>Pseudomonadales</taxon>
        <taxon>Pseudomonadaceae</taxon>
        <taxon>Pseudomonas</taxon>
    </lineage>
</organism>
<dbReference type="SMART" id="SM00471">
    <property type="entry name" value="HDc"/>
    <property type="match status" value="1"/>
</dbReference>
<evidence type="ECO:0000313" key="3">
    <source>
        <dbReference type="EMBL" id="QXI25628.1"/>
    </source>
</evidence>
<dbReference type="InterPro" id="IPR006675">
    <property type="entry name" value="HDIG_dom"/>
</dbReference>
<reference evidence="3 4" key="2">
    <citation type="journal article" date="2021" name="Microorganisms">
        <title>The Ever-Expanding Pseudomonas Genus: Description of 43 New Species and Partition of the Pseudomonas putida Group.</title>
        <authorList>
            <person name="Girard L."/>
            <person name="Lood C."/>
            <person name="Hofte M."/>
            <person name="Vandamme P."/>
            <person name="Rokni-Zadeh H."/>
            <person name="van Noort V."/>
            <person name="Lavigne R."/>
            <person name="De Mot R."/>
        </authorList>
    </citation>
    <scope>NUCLEOTIDE SEQUENCE [LARGE SCALE GENOMIC DNA]</scope>
    <source>
        <strain evidence="3 4">RW8P3</strain>
    </source>
</reference>